<proteinExistence type="predicted"/>
<dbReference type="Proteomes" id="UP000044602">
    <property type="component" value="Unassembled WGS sequence"/>
</dbReference>
<evidence type="ECO:0000313" key="1">
    <source>
        <dbReference type="EMBL" id="CRK31644.1"/>
    </source>
</evidence>
<name>A0A0G4MBH0_VERLO</name>
<reference evidence="1 2" key="1">
    <citation type="submission" date="2015-05" db="EMBL/GenBank/DDBJ databases">
        <authorList>
            <person name="Wang D.B."/>
            <person name="Wang M."/>
        </authorList>
    </citation>
    <scope>NUCLEOTIDE SEQUENCE [LARGE SCALE GENOMIC DNA]</scope>
    <source>
        <strain evidence="1">VL1</strain>
    </source>
</reference>
<dbReference type="EMBL" id="CVQH01021839">
    <property type="protein sequence ID" value="CRK31644.1"/>
    <property type="molecule type" value="Genomic_DNA"/>
</dbReference>
<accession>A0A0G4MBH0</accession>
<keyword evidence="2" id="KW-1185">Reference proteome</keyword>
<feature type="non-terminal residue" evidence="1">
    <location>
        <position position="1"/>
    </location>
</feature>
<protein>
    <submittedName>
        <fullName evidence="1">Uncharacterized protein</fullName>
    </submittedName>
</protein>
<evidence type="ECO:0000313" key="2">
    <source>
        <dbReference type="Proteomes" id="UP000044602"/>
    </source>
</evidence>
<organism evidence="1 2">
    <name type="scientific">Verticillium longisporum</name>
    <name type="common">Verticillium dahliae var. longisporum</name>
    <dbReference type="NCBI Taxonomy" id="100787"/>
    <lineage>
        <taxon>Eukaryota</taxon>
        <taxon>Fungi</taxon>
        <taxon>Dikarya</taxon>
        <taxon>Ascomycota</taxon>
        <taxon>Pezizomycotina</taxon>
        <taxon>Sordariomycetes</taxon>
        <taxon>Hypocreomycetidae</taxon>
        <taxon>Glomerellales</taxon>
        <taxon>Plectosphaerellaceae</taxon>
        <taxon>Verticillium</taxon>
    </lineage>
</organism>
<dbReference type="AlphaFoldDB" id="A0A0G4MBH0"/>
<gene>
    <name evidence="1" type="ORF">BN1708_018805</name>
</gene>
<sequence length="78" mass="8974">HACLQRLLRYSLYSFGLLHRPRAEAASPCCLARHPHGSVRELVHHHQPLHSARLDATLRHRAHRLLLEQIPQPASQQL</sequence>